<keyword evidence="2" id="KW-1185">Reference proteome</keyword>
<proteinExistence type="predicted"/>
<reference evidence="1 2" key="1">
    <citation type="submission" date="2019-08" db="EMBL/GenBank/DDBJ databases">
        <title>Phlebobacter frassis gen. nov. sp. nov., a new member of family Sphingobacteriaceae isolated from sand fly rearing media.</title>
        <authorList>
            <person name="Kakumanu M.L."/>
            <person name="Marayati B.F."/>
            <person name="Wada-Katsumata A."/>
            <person name="Wasserberg G."/>
            <person name="Schal C."/>
            <person name="Apperson C.S."/>
            <person name="Ponnusamy L."/>
        </authorList>
    </citation>
    <scope>NUCLEOTIDE SEQUENCE [LARGE SCALE GENOMIC DNA]</scope>
    <source>
        <strain evidence="1 2">SSI9</strain>
    </source>
</reference>
<comment type="caution">
    <text evidence="1">The sequence shown here is derived from an EMBL/GenBank/DDBJ whole genome shotgun (WGS) entry which is preliminary data.</text>
</comment>
<name>A0A5D4H3C8_9SPHI</name>
<evidence type="ECO:0000313" key="1">
    <source>
        <dbReference type="EMBL" id="TYR35117.1"/>
    </source>
</evidence>
<organism evidence="1 2">
    <name type="scientific">Sphingobacterium phlebotomi</name>
    <dbReference type="NCBI Taxonomy" id="2605433"/>
    <lineage>
        <taxon>Bacteria</taxon>
        <taxon>Pseudomonadati</taxon>
        <taxon>Bacteroidota</taxon>
        <taxon>Sphingobacteriia</taxon>
        <taxon>Sphingobacteriales</taxon>
        <taxon>Sphingobacteriaceae</taxon>
        <taxon>Sphingobacterium</taxon>
    </lineage>
</organism>
<sequence>MRFVTNARSLYVGFMSNGKYNATKKTDDKYTRRSFVMEYDKTRHMLGVDSQKFVEVSLIDFEQLMRLFLDDFVIPRESLGTLLDTLPYQGGFKNVKISLGDMDTNLQDKIKATKGKYAYPDYYFRGKINKNGHVYDIRKENLDREGNSDSKLIEGMVLKYLAGQQFLIGKFHHLPVNYELTIRATFVD</sequence>
<dbReference type="RefSeq" id="WP_148919911.1">
    <property type="nucleotide sequence ID" value="NZ_VTAV01000010.1"/>
</dbReference>
<dbReference type="AlphaFoldDB" id="A0A5D4H3C8"/>
<protein>
    <submittedName>
        <fullName evidence="1">Uncharacterized protein</fullName>
    </submittedName>
</protein>
<dbReference type="EMBL" id="VTAV01000010">
    <property type="protein sequence ID" value="TYR35117.1"/>
    <property type="molecule type" value="Genomic_DNA"/>
</dbReference>
<dbReference type="Proteomes" id="UP000322362">
    <property type="component" value="Unassembled WGS sequence"/>
</dbReference>
<accession>A0A5D4H3C8</accession>
<gene>
    <name evidence="1" type="ORF">FXV77_14320</name>
</gene>
<evidence type="ECO:0000313" key="2">
    <source>
        <dbReference type="Proteomes" id="UP000322362"/>
    </source>
</evidence>